<evidence type="ECO:0000313" key="7">
    <source>
        <dbReference type="EMBL" id="KAB2602270.1"/>
    </source>
</evidence>
<reference evidence="7 8" key="1">
    <citation type="submission" date="2019-09" db="EMBL/GenBank/DDBJ databases">
        <authorList>
            <person name="Ou C."/>
        </authorList>
    </citation>
    <scope>NUCLEOTIDE SEQUENCE [LARGE SCALE GENOMIC DNA]</scope>
    <source>
        <strain evidence="7">S2</strain>
        <tissue evidence="7">Leaf</tissue>
    </source>
</reference>
<keyword evidence="2 5" id="KW-0479">Metal-binding</keyword>
<dbReference type="EMBL" id="SMOL01000695">
    <property type="protein sequence ID" value="KAB2602270.1"/>
    <property type="molecule type" value="Genomic_DNA"/>
</dbReference>
<dbReference type="Proteomes" id="UP000327157">
    <property type="component" value="Chromosome 10"/>
</dbReference>
<dbReference type="InterPro" id="IPR026992">
    <property type="entry name" value="DIOX_N"/>
</dbReference>
<evidence type="ECO:0000313" key="8">
    <source>
        <dbReference type="Proteomes" id="UP000327157"/>
    </source>
</evidence>
<keyword evidence="3" id="KW-0847">Vitamin C</keyword>
<keyword evidence="7" id="KW-0223">Dioxygenase</keyword>
<dbReference type="Gene3D" id="2.60.120.330">
    <property type="entry name" value="B-lactam Antibiotic, Isopenicillin N Synthase, Chain"/>
    <property type="match status" value="1"/>
</dbReference>
<dbReference type="InterPro" id="IPR050295">
    <property type="entry name" value="Plant_2OG-oxidoreductases"/>
</dbReference>
<dbReference type="GO" id="GO:0031418">
    <property type="term" value="F:L-ascorbic acid binding"/>
    <property type="evidence" value="ECO:0007669"/>
    <property type="project" value="UniProtKB-KW"/>
</dbReference>
<dbReference type="SUPFAM" id="SSF51197">
    <property type="entry name" value="Clavaminate synthase-like"/>
    <property type="match status" value="1"/>
</dbReference>
<reference evidence="7 8" key="3">
    <citation type="submission" date="2019-11" db="EMBL/GenBank/DDBJ databases">
        <title>A de novo genome assembly of a pear dwarfing rootstock.</title>
        <authorList>
            <person name="Wang F."/>
            <person name="Wang J."/>
            <person name="Li S."/>
            <person name="Zhang Y."/>
            <person name="Fang M."/>
            <person name="Ma L."/>
            <person name="Zhao Y."/>
            <person name="Jiang S."/>
        </authorList>
    </citation>
    <scope>NUCLEOTIDE SEQUENCE [LARGE SCALE GENOMIC DNA]</scope>
    <source>
        <strain evidence="7">S2</strain>
        <tissue evidence="7">Leaf</tissue>
    </source>
</reference>
<keyword evidence="5" id="KW-0560">Oxidoreductase</keyword>
<dbReference type="InterPro" id="IPR027443">
    <property type="entry name" value="IPNS-like_sf"/>
</dbReference>
<keyword evidence="4 5" id="KW-0408">Iron</keyword>
<evidence type="ECO:0000259" key="6">
    <source>
        <dbReference type="PROSITE" id="PS51471"/>
    </source>
</evidence>
<evidence type="ECO:0000256" key="1">
    <source>
        <dbReference type="ARBA" id="ARBA00008056"/>
    </source>
</evidence>
<dbReference type="InterPro" id="IPR044861">
    <property type="entry name" value="IPNS-like_FE2OG_OXY"/>
</dbReference>
<name>A0A5N5FLV6_9ROSA</name>
<dbReference type="InterPro" id="IPR005123">
    <property type="entry name" value="Oxoglu/Fe-dep_dioxygenase_dom"/>
</dbReference>
<reference evidence="8" key="2">
    <citation type="submission" date="2019-10" db="EMBL/GenBank/DDBJ databases">
        <title>A de novo genome assembly of a pear dwarfing rootstock.</title>
        <authorList>
            <person name="Wang F."/>
            <person name="Wang J."/>
            <person name="Li S."/>
            <person name="Zhang Y."/>
            <person name="Fang M."/>
            <person name="Ma L."/>
            <person name="Zhao Y."/>
            <person name="Jiang S."/>
        </authorList>
    </citation>
    <scope>NUCLEOTIDE SEQUENCE [LARGE SCALE GENOMIC DNA]</scope>
</reference>
<dbReference type="PANTHER" id="PTHR47991">
    <property type="entry name" value="OXOGLUTARATE/IRON-DEPENDENT DIOXYGENASE"/>
    <property type="match status" value="1"/>
</dbReference>
<proteinExistence type="inferred from homology"/>
<comment type="caution">
    <text evidence="7">The sequence shown here is derived from an EMBL/GenBank/DDBJ whole genome shotgun (WGS) entry which is preliminary data.</text>
</comment>
<dbReference type="PROSITE" id="PS51471">
    <property type="entry name" value="FE2OG_OXY"/>
    <property type="match status" value="1"/>
</dbReference>
<dbReference type="Pfam" id="PF03171">
    <property type="entry name" value="2OG-FeII_Oxy"/>
    <property type="match status" value="1"/>
</dbReference>
<evidence type="ECO:0000256" key="4">
    <source>
        <dbReference type="ARBA" id="ARBA00023004"/>
    </source>
</evidence>
<sequence>MEPVDQKLVSSWYDVQSVPQTFVQPPEKWPGKDIDVPLCKNIPVVDLRGPDWSRTIEQISEAIQEFGFFQVINHGVSKKMIDDTMNVSKDFHAMPRKDKETESSKDPSGRCKFYTSSENYANEEVHYWRDALVHPADSSENYMQYLPEKPTRYRQVVKVFMEELRKLGSVILEMLAEGLGLNKDFFNGGLTENPTLMFNHYPLCPDPSLTLGLKPHRDASLVTILLQDSEGLQVFKDGNWFGVEPISDAFVVNIGYAMQMISNSKFKGAEHRVVTNSRDARTTVAYFVYPSNETIIEPAKALCNPVNPPLYKSMTFAEFIGHFYSTAADAEELLKVLSLTE</sequence>
<dbReference type="Pfam" id="PF14226">
    <property type="entry name" value="DIOX_N"/>
    <property type="match status" value="1"/>
</dbReference>
<evidence type="ECO:0000256" key="5">
    <source>
        <dbReference type="RuleBase" id="RU003682"/>
    </source>
</evidence>
<evidence type="ECO:0000256" key="3">
    <source>
        <dbReference type="ARBA" id="ARBA00022896"/>
    </source>
</evidence>
<evidence type="ECO:0000256" key="2">
    <source>
        <dbReference type="ARBA" id="ARBA00022723"/>
    </source>
</evidence>
<comment type="similarity">
    <text evidence="1 5">Belongs to the iron/ascorbate-dependent oxidoreductase family.</text>
</comment>
<dbReference type="GO" id="GO:0046872">
    <property type="term" value="F:metal ion binding"/>
    <property type="evidence" value="ECO:0007669"/>
    <property type="project" value="UniProtKB-KW"/>
</dbReference>
<organism evidence="7 8">
    <name type="scientific">Pyrus ussuriensis x Pyrus communis</name>
    <dbReference type="NCBI Taxonomy" id="2448454"/>
    <lineage>
        <taxon>Eukaryota</taxon>
        <taxon>Viridiplantae</taxon>
        <taxon>Streptophyta</taxon>
        <taxon>Embryophyta</taxon>
        <taxon>Tracheophyta</taxon>
        <taxon>Spermatophyta</taxon>
        <taxon>Magnoliopsida</taxon>
        <taxon>eudicotyledons</taxon>
        <taxon>Gunneridae</taxon>
        <taxon>Pentapetalae</taxon>
        <taxon>rosids</taxon>
        <taxon>fabids</taxon>
        <taxon>Rosales</taxon>
        <taxon>Rosaceae</taxon>
        <taxon>Amygdaloideae</taxon>
        <taxon>Maleae</taxon>
        <taxon>Pyrus</taxon>
    </lineage>
</organism>
<accession>A0A5N5FLV6</accession>
<dbReference type="GO" id="GO:0051213">
    <property type="term" value="F:dioxygenase activity"/>
    <property type="evidence" value="ECO:0007669"/>
    <property type="project" value="UniProtKB-KW"/>
</dbReference>
<feature type="domain" description="Fe2OG dioxygenase" evidence="6">
    <location>
        <begin position="191"/>
        <end position="290"/>
    </location>
</feature>
<protein>
    <submittedName>
        <fullName evidence="7">Hyoscyamine 6-dioxygenase-like</fullName>
    </submittedName>
</protein>
<keyword evidence="8" id="KW-1185">Reference proteome</keyword>
<dbReference type="AlphaFoldDB" id="A0A5N5FLV6"/>
<gene>
    <name evidence="7" type="ORF">D8674_003275</name>
</gene>
<dbReference type="OrthoDB" id="406156at2759"/>